<dbReference type="AlphaFoldDB" id="A0A0D0CII9"/>
<gene>
    <name evidence="1" type="ORF">PAXRUDRAFT_804550</name>
</gene>
<proteinExistence type="predicted"/>
<dbReference type="InParanoid" id="A0A0D0CII9"/>
<reference evidence="1 2" key="1">
    <citation type="submission" date="2014-04" db="EMBL/GenBank/DDBJ databases">
        <authorList>
            <consortium name="DOE Joint Genome Institute"/>
            <person name="Kuo A."/>
            <person name="Kohler A."/>
            <person name="Jargeat P."/>
            <person name="Nagy L.G."/>
            <person name="Floudas D."/>
            <person name="Copeland A."/>
            <person name="Barry K.W."/>
            <person name="Cichocki N."/>
            <person name="Veneault-Fourrey C."/>
            <person name="LaButti K."/>
            <person name="Lindquist E.A."/>
            <person name="Lipzen A."/>
            <person name="Lundell T."/>
            <person name="Morin E."/>
            <person name="Murat C."/>
            <person name="Sun H."/>
            <person name="Tunlid A."/>
            <person name="Henrissat B."/>
            <person name="Grigoriev I.V."/>
            <person name="Hibbett D.S."/>
            <person name="Martin F."/>
            <person name="Nordberg H.P."/>
            <person name="Cantor M.N."/>
            <person name="Hua S.X."/>
        </authorList>
    </citation>
    <scope>NUCLEOTIDE SEQUENCE [LARGE SCALE GENOMIC DNA]</scope>
    <source>
        <strain evidence="1 2">Ve08.2h10</strain>
    </source>
</reference>
<dbReference type="Proteomes" id="UP000054538">
    <property type="component" value="Unassembled WGS sequence"/>
</dbReference>
<dbReference type="HOGENOM" id="CLU_2961533_0_0_1"/>
<reference evidence="2" key="2">
    <citation type="submission" date="2015-01" db="EMBL/GenBank/DDBJ databases">
        <title>Evolutionary Origins and Diversification of the Mycorrhizal Mutualists.</title>
        <authorList>
            <consortium name="DOE Joint Genome Institute"/>
            <consortium name="Mycorrhizal Genomics Consortium"/>
            <person name="Kohler A."/>
            <person name="Kuo A."/>
            <person name="Nagy L.G."/>
            <person name="Floudas D."/>
            <person name="Copeland A."/>
            <person name="Barry K.W."/>
            <person name="Cichocki N."/>
            <person name="Veneault-Fourrey C."/>
            <person name="LaButti K."/>
            <person name="Lindquist E.A."/>
            <person name="Lipzen A."/>
            <person name="Lundell T."/>
            <person name="Morin E."/>
            <person name="Murat C."/>
            <person name="Riley R."/>
            <person name="Ohm R."/>
            <person name="Sun H."/>
            <person name="Tunlid A."/>
            <person name="Henrissat B."/>
            <person name="Grigoriev I.V."/>
            <person name="Hibbett D.S."/>
            <person name="Martin F."/>
        </authorList>
    </citation>
    <scope>NUCLEOTIDE SEQUENCE [LARGE SCALE GENOMIC DNA]</scope>
    <source>
        <strain evidence="2">Ve08.2h10</strain>
    </source>
</reference>
<accession>A0A0D0CII9</accession>
<evidence type="ECO:0000313" key="1">
    <source>
        <dbReference type="EMBL" id="KIK82497.1"/>
    </source>
</evidence>
<organism evidence="1 2">
    <name type="scientific">Paxillus rubicundulus Ve08.2h10</name>
    <dbReference type="NCBI Taxonomy" id="930991"/>
    <lineage>
        <taxon>Eukaryota</taxon>
        <taxon>Fungi</taxon>
        <taxon>Dikarya</taxon>
        <taxon>Basidiomycota</taxon>
        <taxon>Agaricomycotina</taxon>
        <taxon>Agaricomycetes</taxon>
        <taxon>Agaricomycetidae</taxon>
        <taxon>Boletales</taxon>
        <taxon>Paxilineae</taxon>
        <taxon>Paxillaceae</taxon>
        <taxon>Paxillus</taxon>
    </lineage>
</organism>
<protein>
    <submittedName>
        <fullName evidence="1">Uncharacterized protein</fullName>
    </submittedName>
</protein>
<name>A0A0D0CII9_9AGAM</name>
<sequence>MGICNNRVFWYGNGCHRYPACSSMVSDLQACKTLAEIWACSMKQDTEWHSHSPGREGFL</sequence>
<dbReference type="EMBL" id="KN825622">
    <property type="protein sequence ID" value="KIK82497.1"/>
    <property type="molecule type" value="Genomic_DNA"/>
</dbReference>
<keyword evidence="2" id="KW-1185">Reference proteome</keyword>
<evidence type="ECO:0000313" key="2">
    <source>
        <dbReference type="Proteomes" id="UP000054538"/>
    </source>
</evidence>